<dbReference type="EMBL" id="BLEW01000016">
    <property type="protein sequence ID" value="GEU25741.1"/>
    <property type="molecule type" value="Genomic_DNA"/>
</dbReference>
<organism evidence="1">
    <name type="scientific">Bacillus anthracis</name>
    <name type="common">anthrax bacterium</name>
    <dbReference type="NCBI Taxonomy" id="1392"/>
    <lineage>
        <taxon>Bacteria</taxon>
        <taxon>Bacillati</taxon>
        <taxon>Bacillota</taxon>
        <taxon>Bacilli</taxon>
        <taxon>Bacillales</taxon>
        <taxon>Bacillaceae</taxon>
        <taxon>Bacillus</taxon>
        <taxon>Bacillus cereus group</taxon>
    </lineage>
</organism>
<sequence>MTATLRKMGLCVNYKKVLRIMKQYHILSKVCRQKKKYMNGAEAVIAPHRLERQFEASVPNEKRFTDVTYLLF</sequence>
<proteinExistence type="predicted"/>
<evidence type="ECO:0000313" key="4">
    <source>
        <dbReference type="EMBL" id="GEU25741.1"/>
    </source>
</evidence>
<dbReference type="AlphaFoldDB" id="A0A640LDM1"/>
<accession>A0A640LDM1</accession>
<reference evidence="1" key="1">
    <citation type="submission" date="2019-12" db="EMBL/GenBank/DDBJ databases">
        <title>Epidemiological and comparative genomic analysis of Bacillus anthracis isolated from northern Vietnam.</title>
        <authorList>
            <person name="Hoang T.T.H."/>
            <person name="Dang D.A."/>
            <person name="Pham M.H."/>
            <person name="Luong M.H."/>
            <person name="Tran N.D."/>
            <person name="Nguyen T.H."/>
            <person name="Nguyen T.T."/>
            <person name="Inoue S."/>
            <person name="Morikawa S."/>
            <person name="Okutani A."/>
        </authorList>
    </citation>
    <scope>NUCLEOTIDE SEQUENCE</scope>
    <source>
        <strain evidence="2">DB</strain>
        <strain evidence="3">HG</strain>
        <strain evidence="4">LaLC</strain>
        <strain evidence="1">TuanDB</strain>
    </source>
</reference>
<reference evidence="2" key="2">
    <citation type="submission" date="2019-12" db="EMBL/GenBank/DDBJ databases">
        <authorList>
            <person name="Hoang T.H.H."/>
            <person name="Okutani A."/>
        </authorList>
    </citation>
    <scope>NUCLEOTIDE SEQUENCE</scope>
    <source>
        <strain evidence="2">DB</strain>
        <strain evidence="3">HG</strain>
        <strain evidence="4">LaLC</strain>
    </source>
</reference>
<protein>
    <recommendedName>
        <fullName evidence="5">Transposase</fullName>
    </recommendedName>
</protein>
<dbReference type="EMBL" id="BLEU01000011">
    <property type="protein sequence ID" value="GEU03837.1"/>
    <property type="molecule type" value="Genomic_DNA"/>
</dbReference>
<dbReference type="EMBL" id="BLET01000251">
    <property type="protein sequence ID" value="GET99946.1"/>
    <property type="molecule type" value="Genomic_DNA"/>
</dbReference>
<comment type="caution">
    <text evidence="1">The sequence shown here is derived from an EMBL/GenBank/DDBJ whole genome shotgun (WGS) entry which is preliminary data.</text>
</comment>
<dbReference type="KEGG" id="banh:HYU01_29225"/>
<evidence type="ECO:0008006" key="5">
    <source>
        <dbReference type="Google" id="ProtNLM"/>
    </source>
</evidence>
<dbReference type="EMBL" id="BLEV01000012">
    <property type="protein sequence ID" value="GEU09936.1"/>
    <property type="molecule type" value="Genomic_DNA"/>
</dbReference>
<gene>
    <name evidence="2" type="ORF">DB1_51370</name>
    <name evidence="3" type="ORF">HG1_54210</name>
    <name evidence="4" type="ORF">LaLC_51540</name>
    <name evidence="1" type="ORF">TuanDB_32510</name>
</gene>
<evidence type="ECO:0000313" key="3">
    <source>
        <dbReference type="EMBL" id="GEU09936.1"/>
    </source>
</evidence>
<evidence type="ECO:0000313" key="1">
    <source>
        <dbReference type="EMBL" id="GET99946.1"/>
    </source>
</evidence>
<evidence type="ECO:0000313" key="2">
    <source>
        <dbReference type="EMBL" id="GEU03837.1"/>
    </source>
</evidence>
<name>A0A640LDM1_BACAN</name>